<dbReference type="EMBL" id="JABFOF010000002">
    <property type="protein sequence ID" value="KAG2404407.1"/>
    <property type="molecule type" value="Genomic_DNA"/>
</dbReference>
<evidence type="ECO:0000313" key="1">
    <source>
        <dbReference type="EMBL" id="KAG2404407.1"/>
    </source>
</evidence>
<organism evidence="1 2">
    <name type="scientific">Phaseolus angularis</name>
    <name type="common">Azuki bean</name>
    <name type="synonym">Vigna angularis</name>
    <dbReference type="NCBI Taxonomy" id="3914"/>
    <lineage>
        <taxon>Eukaryota</taxon>
        <taxon>Viridiplantae</taxon>
        <taxon>Streptophyta</taxon>
        <taxon>Embryophyta</taxon>
        <taxon>Tracheophyta</taxon>
        <taxon>Spermatophyta</taxon>
        <taxon>Magnoliopsida</taxon>
        <taxon>eudicotyledons</taxon>
        <taxon>Gunneridae</taxon>
        <taxon>Pentapetalae</taxon>
        <taxon>rosids</taxon>
        <taxon>fabids</taxon>
        <taxon>Fabales</taxon>
        <taxon>Fabaceae</taxon>
        <taxon>Papilionoideae</taxon>
        <taxon>50 kb inversion clade</taxon>
        <taxon>NPAAA clade</taxon>
        <taxon>indigoferoid/millettioid clade</taxon>
        <taxon>Phaseoleae</taxon>
        <taxon>Vigna</taxon>
    </lineage>
</organism>
<proteinExistence type="predicted"/>
<accession>A0A8T0KWR5</accession>
<name>A0A8T0KWR5_PHAAN</name>
<gene>
    <name evidence="1" type="ORF">HKW66_Vig0113290</name>
</gene>
<sequence length="123" mass="14043">MPFDLELATYRGDHEEQIVTKWMHVFRVSLVLPHSLSSLQTLASTISSPSSKPRTLVCSFRACNASLEPFSDEEFAKQIEDLALKFQLSYDAVNANDTKSKDFQEIFTQRGTMLRSSSWPDHR</sequence>
<dbReference type="AlphaFoldDB" id="A0A8T0KWR5"/>
<reference evidence="1 2" key="1">
    <citation type="submission" date="2020-05" db="EMBL/GenBank/DDBJ databases">
        <title>Vigna angularis (adzuki bean) Var. LongXiaoDou No. 4 denovo assembly.</title>
        <authorList>
            <person name="Xiang H."/>
        </authorList>
    </citation>
    <scope>NUCLEOTIDE SEQUENCE [LARGE SCALE GENOMIC DNA]</scope>
    <source>
        <tissue evidence="1">Leaf</tissue>
    </source>
</reference>
<evidence type="ECO:0000313" key="2">
    <source>
        <dbReference type="Proteomes" id="UP000743370"/>
    </source>
</evidence>
<protein>
    <submittedName>
        <fullName evidence="1">Uncharacterized protein</fullName>
    </submittedName>
</protein>
<comment type="caution">
    <text evidence="1">The sequence shown here is derived from an EMBL/GenBank/DDBJ whole genome shotgun (WGS) entry which is preliminary data.</text>
</comment>
<dbReference type="Proteomes" id="UP000743370">
    <property type="component" value="Unassembled WGS sequence"/>
</dbReference>